<keyword evidence="6 9" id="KW-1133">Transmembrane helix</keyword>
<keyword evidence="5 8" id="KW-0812">Transmembrane</keyword>
<feature type="transmembrane region" description="Helical" evidence="9">
    <location>
        <begin position="120"/>
        <end position="141"/>
    </location>
</feature>
<evidence type="ECO:0000256" key="2">
    <source>
        <dbReference type="ARBA" id="ARBA00006175"/>
    </source>
</evidence>
<dbReference type="InterPro" id="IPR034294">
    <property type="entry name" value="Aquaporin_transptr"/>
</dbReference>
<evidence type="ECO:0000256" key="6">
    <source>
        <dbReference type="ARBA" id="ARBA00022989"/>
    </source>
</evidence>
<evidence type="ECO:0000313" key="10">
    <source>
        <dbReference type="EMBL" id="MCV2231819.1"/>
    </source>
</evidence>
<evidence type="ECO:0000256" key="9">
    <source>
        <dbReference type="SAM" id="Phobius"/>
    </source>
</evidence>
<evidence type="ECO:0000256" key="8">
    <source>
        <dbReference type="RuleBase" id="RU000477"/>
    </source>
</evidence>
<organism evidence="10 11">
    <name type="scientific">Paracholeplasma manati</name>
    <dbReference type="NCBI Taxonomy" id="591373"/>
    <lineage>
        <taxon>Bacteria</taxon>
        <taxon>Bacillati</taxon>
        <taxon>Mycoplasmatota</taxon>
        <taxon>Mollicutes</taxon>
        <taxon>Acholeplasmatales</taxon>
        <taxon>Acholeplasmataceae</taxon>
        <taxon>Paracholeplasma</taxon>
    </lineage>
</organism>
<proteinExistence type="inferred from homology"/>
<feature type="transmembrane region" description="Helical" evidence="9">
    <location>
        <begin position="153"/>
        <end position="177"/>
    </location>
</feature>
<evidence type="ECO:0000256" key="7">
    <source>
        <dbReference type="ARBA" id="ARBA00023136"/>
    </source>
</evidence>
<dbReference type="Pfam" id="PF00230">
    <property type="entry name" value="MIP"/>
    <property type="match status" value="1"/>
</dbReference>
<dbReference type="Proteomes" id="UP001177160">
    <property type="component" value="Unassembled WGS sequence"/>
</dbReference>
<evidence type="ECO:0000256" key="1">
    <source>
        <dbReference type="ARBA" id="ARBA00004651"/>
    </source>
</evidence>
<sequence length="219" mass="22856">MSINFKKGLAEFLGTFVLVLFGTGVAVMSGGDRLLTALTFGLTVVLMAFAVGHMSGGHFNPAVTFTMFLKKKLSALELGVYVLGQVLGAVLASGLLVVFLGSNAALGANTVSAALPQDGFVELLFGGLVELLLTFFFMLVILGVTKSEKTQPFAGLVIGLSLIAIILFGFDLTGVGVNPARSLSPALFQGGVALEQVWVFILFPLLGSFLAAHVSNQLE</sequence>
<feature type="transmembrane region" description="Helical" evidence="9">
    <location>
        <begin position="12"/>
        <end position="31"/>
    </location>
</feature>
<dbReference type="SUPFAM" id="SSF81338">
    <property type="entry name" value="Aquaporin-like"/>
    <property type="match status" value="1"/>
</dbReference>
<keyword evidence="3 8" id="KW-0813">Transport</keyword>
<dbReference type="RefSeq" id="WP_263607972.1">
    <property type="nucleotide sequence ID" value="NZ_JAOVQM010000002.1"/>
</dbReference>
<gene>
    <name evidence="10" type="ORF">N7548_03155</name>
</gene>
<comment type="caution">
    <text evidence="10">The sequence shown here is derived from an EMBL/GenBank/DDBJ whole genome shotgun (WGS) entry which is preliminary data.</text>
</comment>
<keyword evidence="11" id="KW-1185">Reference proteome</keyword>
<dbReference type="InterPro" id="IPR000425">
    <property type="entry name" value="MIP"/>
</dbReference>
<dbReference type="InterPro" id="IPR023271">
    <property type="entry name" value="Aquaporin-like"/>
</dbReference>
<keyword evidence="7 9" id="KW-0472">Membrane</keyword>
<dbReference type="PROSITE" id="PS00221">
    <property type="entry name" value="MIP"/>
    <property type="match status" value="1"/>
</dbReference>
<dbReference type="InterPro" id="IPR022357">
    <property type="entry name" value="MIP_CS"/>
</dbReference>
<dbReference type="PANTHER" id="PTHR19139:SF199">
    <property type="entry name" value="MIP17260P"/>
    <property type="match status" value="1"/>
</dbReference>
<dbReference type="PRINTS" id="PR00783">
    <property type="entry name" value="MINTRINSICP"/>
</dbReference>
<feature type="transmembrane region" description="Helical" evidence="9">
    <location>
        <begin position="197"/>
        <end position="214"/>
    </location>
</feature>
<comment type="similarity">
    <text evidence="2 8">Belongs to the MIP/aquaporin (TC 1.A.8) family.</text>
</comment>
<evidence type="ECO:0000313" key="11">
    <source>
        <dbReference type="Proteomes" id="UP001177160"/>
    </source>
</evidence>
<feature type="transmembrane region" description="Helical" evidence="9">
    <location>
        <begin position="78"/>
        <end position="100"/>
    </location>
</feature>
<evidence type="ECO:0000256" key="4">
    <source>
        <dbReference type="ARBA" id="ARBA00022475"/>
    </source>
</evidence>
<protein>
    <submittedName>
        <fullName evidence="10">Aquaporin</fullName>
    </submittedName>
</protein>
<comment type="subcellular location">
    <subcellularLocation>
        <location evidence="1">Cell membrane</location>
        <topology evidence="1">Multi-pass membrane protein</topology>
    </subcellularLocation>
</comment>
<dbReference type="EMBL" id="JAOVQM010000002">
    <property type="protein sequence ID" value="MCV2231819.1"/>
    <property type="molecule type" value="Genomic_DNA"/>
</dbReference>
<feature type="transmembrane region" description="Helical" evidence="9">
    <location>
        <begin position="37"/>
        <end position="57"/>
    </location>
</feature>
<evidence type="ECO:0000256" key="5">
    <source>
        <dbReference type="ARBA" id="ARBA00022692"/>
    </source>
</evidence>
<evidence type="ECO:0000256" key="3">
    <source>
        <dbReference type="ARBA" id="ARBA00022448"/>
    </source>
</evidence>
<dbReference type="Gene3D" id="1.20.1080.10">
    <property type="entry name" value="Glycerol uptake facilitator protein"/>
    <property type="match status" value="1"/>
</dbReference>
<name>A0ABT2Y501_9MOLU</name>
<accession>A0ABT2Y501</accession>
<reference evidence="10" key="1">
    <citation type="submission" date="2022-09" db="EMBL/GenBank/DDBJ databases">
        <title>Novel Mycoplasma species identified in domestic and wild animals.</title>
        <authorList>
            <person name="Volokhov D.V."/>
            <person name="Furtak V.A."/>
            <person name="Zagorodnyaya T.A."/>
        </authorList>
    </citation>
    <scope>NUCLEOTIDE SEQUENCE</scope>
    <source>
        <strain evidence="10">Oakley</strain>
    </source>
</reference>
<keyword evidence="4" id="KW-1003">Cell membrane</keyword>
<dbReference type="PANTHER" id="PTHR19139">
    <property type="entry name" value="AQUAPORIN TRANSPORTER"/>
    <property type="match status" value="1"/>
</dbReference>